<accession>A0A1Q9F672</accession>
<feature type="signal peptide" evidence="1">
    <location>
        <begin position="1"/>
        <end position="33"/>
    </location>
</feature>
<sequence length="499" mass="55781">MQWERGPAVDVETFTWRALFLFWSAACGRFLDSQAICDDAEQFPDAIEDLAEHLMTCVTSLNHTVSMKGCLCVRHLAEDVREFRVFLRRCPEALELLAAVARPPTLAQARSLEREEEKFHRIAAERALRAILLESSEREKASVRARCEGFGNYMPPPDPEEQPQTGAAGFVNEIVGFVGDAVADTVDDFREKGPDHELQIMDSVASVWGFLGGRRLRGAWLTDDLAVQRIHGFGLLAVRIICVRAADDAHKQKLVDFFRRDERNLRARFLATGDPLDGEPRVLLKVPYDRSLDGWVEHEWEVLQDLQGIPGVPKLAGPALFFEDLGVRALALEFTGMPSLQQLAESRRKPATEELFRMTIFFVGTLEKVHQRGWLHADLQPKDLLVLDKSAAWQPLRQTTESMMQEEPIGLICGWTHAMRWTADAAELQRREVCAQLQELLGTGPLSVASAISLSGVVSVAESYSSDKQFRSRLASLPSPSAFSAPEQFVTLFTGQEPG</sequence>
<gene>
    <name evidence="2" type="ORF">AK812_SmicGene600</name>
</gene>
<evidence type="ECO:0008006" key="4">
    <source>
        <dbReference type="Google" id="ProtNLM"/>
    </source>
</evidence>
<reference evidence="2 3" key="1">
    <citation type="submission" date="2016-02" db="EMBL/GenBank/DDBJ databases">
        <title>Genome analysis of coral dinoflagellate symbionts highlights evolutionary adaptations to a symbiotic lifestyle.</title>
        <authorList>
            <person name="Aranda M."/>
            <person name="Li Y."/>
            <person name="Liew Y.J."/>
            <person name="Baumgarten S."/>
            <person name="Simakov O."/>
            <person name="Wilson M."/>
            <person name="Piel J."/>
            <person name="Ashoor H."/>
            <person name="Bougouffa S."/>
            <person name="Bajic V.B."/>
            <person name="Ryu T."/>
            <person name="Ravasi T."/>
            <person name="Bayer T."/>
            <person name="Micklem G."/>
            <person name="Kim H."/>
            <person name="Bhak J."/>
            <person name="Lajeunesse T.C."/>
            <person name="Voolstra C.R."/>
        </authorList>
    </citation>
    <scope>NUCLEOTIDE SEQUENCE [LARGE SCALE GENOMIC DNA]</scope>
    <source>
        <strain evidence="2 3">CCMP2467</strain>
    </source>
</reference>
<keyword evidence="3" id="KW-1185">Reference proteome</keyword>
<dbReference type="EMBL" id="LSRX01000006">
    <property type="protein sequence ID" value="OLQ15147.1"/>
    <property type="molecule type" value="Genomic_DNA"/>
</dbReference>
<dbReference type="OrthoDB" id="406198at2759"/>
<proteinExistence type="predicted"/>
<dbReference type="InterPro" id="IPR011009">
    <property type="entry name" value="Kinase-like_dom_sf"/>
</dbReference>
<evidence type="ECO:0000313" key="2">
    <source>
        <dbReference type="EMBL" id="OLQ15147.1"/>
    </source>
</evidence>
<organism evidence="2 3">
    <name type="scientific">Symbiodinium microadriaticum</name>
    <name type="common">Dinoflagellate</name>
    <name type="synonym">Zooxanthella microadriatica</name>
    <dbReference type="NCBI Taxonomy" id="2951"/>
    <lineage>
        <taxon>Eukaryota</taxon>
        <taxon>Sar</taxon>
        <taxon>Alveolata</taxon>
        <taxon>Dinophyceae</taxon>
        <taxon>Suessiales</taxon>
        <taxon>Symbiodiniaceae</taxon>
        <taxon>Symbiodinium</taxon>
    </lineage>
</organism>
<evidence type="ECO:0000313" key="3">
    <source>
        <dbReference type="Proteomes" id="UP000186817"/>
    </source>
</evidence>
<comment type="caution">
    <text evidence="2">The sequence shown here is derived from an EMBL/GenBank/DDBJ whole genome shotgun (WGS) entry which is preliminary data.</text>
</comment>
<protein>
    <recommendedName>
        <fullName evidence="4">Protein kinase domain-containing protein</fullName>
    </recommendedName>
</protein>
<dbReference type="SUPFAM" id="SSF56112">
    <property type="entry name" value="Protein kinase-like (PK-like)"/>
    <property type="match status" value="1"/>
</dbReference>
<keyword evidence="1" id="KW-0732">Signal</keyword>
<name>A0A1Q9F672_SYMMI</name>
<dbReference type="Proteomes" id="UP000186817">
    <property type="component" value="Unassembled WGS sequence"/>
</dbReference>
<feature type="chain" id="PRO_5012503168" description="Protein kinase domain-containing protein" evidence="1">
    <location>
        <begin position="34"/>
        <end position="499"/>
    </location>
</feature>
<evidence type="ECO:0000256" key="1">
    <source>
        <dbReference type="SAM" id="SignalP"/>
    </source>
</evidence>
<dbReference type="AlphaFoldDB" id="A0A1Q9F672"/>